<dbReference type="SUPFAM" id="SSF57884">
    <property type="entry name" value="Ada DNA repair protein, N-terminal domain (N-Ada 10)"/>
    <property type="match status" value="1"/>
</dbReference>
<proteinExistence type="predicted"/>
<evidence type="ECO:0000259" key="2">
    <source>
        <dbReference type="Pfam" id="PF02805"/>
    </source>
</evidence>
<dbReference type="GO" id="GO:0003677">
    <property type="term" value="F:DNA binding"/>
    <property type="evidence" value="ECO:0007669"/>
    <property type="project" value="InterPro"/>
</dbReference>
<evidence type="ECO:0000313" key="4">
    <source>
        <dbReference type="Proteomes" id="UP000215002"/>
    </source>
</evidence>
<dbReference type="EMBL" id="CP022743">
    <property type="protein sequence ID" value="ASU36573.1"/>
    <property type="molecule type" value="Genomic_DNA"/>
</dbReference>
<dbReference type="GO" id="GO:0008168">
    <property type="term" value="F:methyltransferase activity"/>
    <property type="evidence" value="ECO:0007669"/>
    <property type="project" value="InterPro"/>
</dbReference>
<sequence>MVTHSNISDPELRNLIRYKKITLGGNSRLKIYGLLSCRSGRRMKRENRIFFYGVNEAIDHGYRPCGNCLAAEYKKWKNGSV</sequence>
<organism evidence="3 4">
    <name type="scientific">Mucilaginibacter xinganensis</name>
    <dbReference type="NCBI Taxonomy" id="1234841"/>
    <lineage>
        <taxon>Bacteria</taxon>
        <taxon>Pseudomonadati</taxon>
        <taxon>Bacteroidota</taxon>
        <taxon>Sphingobacteriia</taxon>
        <taxon>Sphingobacteriales</taxon>
        <taxon>Sphingobacteriaceae</taxon>
        <taxon>Mucilaginibacter</taxon>
    </lineage>
</organism>
<dbReference type="InterPro" id="IPR004026">
    <property type="entry name" value="Ada_DNA_repair_Zn-bd"/>
</dbReference>
<evidence type="ECO:0000313" key="3">
    <source>
        <dbReference type="EMBL" id="ASU36573.1"/>
    </source>
</evidence>
<dbReference type="AlphaFoldDB" id="A0A223P380"/>
<dbReference type="OrthoDB" id="894286at2"/>
<reference evidence="3 4" key="1">
    <citation type="submission" date="2017-08" db="EMBL/GenBank/DDBJ databases">
        <title>Complete genome sequence of Mucilaginibacter sp. strain BJC16-A31.</title>
        <authorList>
            <consortium name="Henan University of Science and Technology"/>
            <person name="You X."/>
        </authorList>
    </citation>
    <scope>NUCLEOTIDE SEQUENCE [LARGE SCALE GENOMIC DNA]</scope>
    <source>
        <strain evidence="3 4">BJC16-A31</strain>
    </source>
</reference>
<dbReference type="Pfam" id="PF02805">
    <property type="entry name" value="Ada_Zn_binding"/>
    <property type="match status" value="1"/>
</dbReference>
<accession>A0A223P380</accession>
<feature type="domain" description="Ada DNA repair metal-binding" evidence="2">
    <location>
        <begin position="25"/>
        <end position="68"/>
    </location>
</feature>
<keyword evidence="4" id="KW-1185">Reference proteome</keyword>
<dbReference type="GO" id="GO:0006281">
    <property type="term" value="P:DNA repair"/>
    <property type="evidence" value="ECO:0007669"/>
    <property type="project" value="InterPro"/>
</dbReference>
<dbReference type="RefSeq" id="WP_094572575.1">
    <property type="nucleotide sequence ID" value="NZ_CP022743.1"/>
</dbReference>
<protein>
    <submittedName>
        <fullName evidence="3">Metal-binding protein</fullName>
    </submittedName>
</protein>
<gene>
    <name evidence="3" type="ORF">MuYL_4690</name>
</gene>
<dbReference type="KEGG" id="muc:MuYL_4690"/>
<name>A0A223P380_9SPHI</name>
<dbReference type="GO" id="GO:0008270">
    <property type="term" value="F:zinc ion binding"/>
    <property type="evidence" value="ECO:0007669"/>
    <property type="project" value="InterPro"/>
</dbReference>
<keyword evidence="1" id="KW-0010">Activator</keyword>
<dbReference type="Gene3D" id="3.40.10.10">
    <property type="entry name" value="DNA Methylphosphotriester Repair Domain"/>
    <property type="match status" value="1"/>
</dbReference>
<dbReference type="InterPro" id="IPR035451">
    <property type="entry name" value="Ada-like_dom_sf"/>
</dbReference>
<dbReference type="Proteomes" id="UP000215002">
    <property type="component" value="Chromosome"/>
</dbReference>
<evidence type="ECO:0000256" key="1">
    <source>
        <dbReference type="ARBA" id="ARBA00023159"/>
    </source>
</evidence>
<dbReference type="GO" id="GO:0006355">
    <property type="term" value="P:regulation of DNA-templated transcription"/>
    <property type="evidence" value="ECO:0007669"/>
    <property type="project" value="InterPro"/>
</dbReference>